<accession>Q4MYH3</accession>
<dbReference type="Proteomes" id="UP000001949">
    <property type="component" value="Unassembled WGS sequence"/>
</dbReference>
<proteinExistence type="predicted"/>
<evidence type="ECO:0000313" key="3">
    <source>
        <dbReference type="Proteomes" id="UP000001949"/>
    </source>
</evidence>
<organism evidence="2 3">
    <name type="scientific">Theileria parva</name>
    <name type="common">East coast fever infection agent</name>
    <dbReference type="NCBI Taxonomy" id="5875"/>
    <lineage>
        <taxon>Eukaryota</taxon>
        <taxon>Sar</taxon>
        <taxon>Alveolata</taxon>
        <taxon>Apicomplexa</taxon>
        <taxon>Aconoidasida</taxon>
        <taxon>Piroplasmida</taxon>
        <taxon>Theileriidae</taxon>
        <taxon>Theileria</taxon>
    </lineage>
</organism>
<comment type="caution">
    <text evidence="2">The sequence shown here is derived from an EMBL/GenBank/DDBJ whole genome shotgun (WGS) entry which is preliminary data.</text>
</comment>
<dbReference type="OMA" id="HEDYRIL"/>
<dbReference type="eggNOG" id="ENOG502TN0F">
    <property type="taxonomic scope" value="Eukaryota"/>
</dbReference>
<dbReference type="KEGG" id="tpv:TP03_0867"/>
<dbReference type="AlphaFoldDB" id="Q4MYH3"/>
<gene>
    <name evidence="2" type="ordered locus">TP03_0867</name>
</gene>
<name>Q4MYH3_THEPA</name>
<feature type="compositionally biased region" description="Polar residues" evidence="1">
    <location>
        <begin position="106"/>
        <end position="121"/>
    </location>
</feature>
<feature type="region of interest" description="Disordered" evidence="1">
    <location>
        <begin position="224"/>
        <end position="303"/>
    </location>
</feature>
<sequence length="519" mass="58737">MNKHVTYTYVLIHILIGYAICADKLNKLQPDVTNDDDDIDGENYDLVVKELETLLDDGEDYDSKKISKEVEEIFDEDDESSDDSSDEIVREIQKIIEDNIDEPSSALEQDSRNLSPSRSPFNFTSYQPTITAVTVQSSDAPVSSSEPQVVQQQSPQLFIPIIPTPTNFIHPQLYRPPYSPRLPTNFMPNISSGPYGLQILPRYPPPFTWSPRYLIPSYQKYPYQQHAGGTGVSDKPSQPSEPTESQTQPQTSDKPTEPSGTDQQLQPEHIQVEVGSDDEEPEEGAVGGAGGGDEEEKDGKRRKKRVEKLSTFLPEVRKCDKITFMKKTDTEGLIKMIWKDFYVSGCGLNITKYSFIADLEQLICDDEVIYERKPGKPYYRSVCYNNQLGSFVFESKGGLLLLRYTKGKWKPNKYKHRCPFKLFTTSDGDGNSVELTHDDYCVDVGTNGTIRYRFCNSIKCTKVMLGEELVWEKGVNEEHPLGLCTSYNGKVVLYFDGYNTIFGKRYKKYAVLSSGKEGK</sequence>
<feature type="region of interest" description="Disordered" evidence="1">
    <location>
        <begin position="99"/>
        <end position="121"/>
    </location>
</feature>
<dbReference type="Pfam" id="PF07708">
    <property type="entry name" value="Tash_PEST"/>
    <property type="match status" value="1"/>
</dbReference>
<evidence type="ECO:0000313" key="2">
    <source>
        <dbReference type="EMBL" id="EAN30709.1"/>
    </source>
</evidence>
<protein>
    <submittedName>
        <fullName evidence="2">Uncharacterized protein</fullName>
    </submittedName>
</protein>
<dbReference type="VEuPathDB" id="PiroplasmaDB:TpMuguga_03g00867"/>
<dbReference type="RefSeq" id="XP_762992.1">
    <property type="nucleotide sequence ID" value="XM_757899.1"/>
</dbReference>
<reference evidence="2 3" key="1">
    <citation type="journal article" date="2005" name="Science">
        <title>Genome sequence of Theileria parva, a bovine pathogen that transforms lymphocytes.</title>
        <authorList>
            <person name="Gardner M.J."/>
            <person name="Bishop R."/>
            <person name="Shah T."/>
            <person name="de Villiers E.P."/>
            <person name="Carlton J.M."/>
            <person name="Hall N."/>
            <person name="Ren Q."/>
            <person name="Paulsen I.T."/>
            <person name="Pain A."/>
            <person name="Berriman M."/>
            <person name="Wilson R.J.M."/>
            <person name="Sato S."/>
            <person name="Ralph S.A."/>
            <person name="Mann D.J."/>
            <person name="Xiong Z."/>
            <person name="Shallom S.J."/>
            <person name="Weidman J."/>
            <person name="Jiang L."/>
            <person name="Lynn J."/>
            <person name="Weaver B."/>
            <person name="Shoaibi A."/>
            <person name="Domingo A.R."/>
            <person name="Wasawo D."/>
            <person name="Crabtree J."/>
            <person name="Wortman J.R."/>
            <person name="Haas B."/>
            <person name="Angiuoli S.V."/>
            <person name="Creasy T.H."/>
            <person name="Lu C."/>
            <person name="Suh B."/>
            <person name="Silva J.C."/>
            <person name="Utterback T.R."/>
            <person name="Feldblyum T.V."/>
            <person name="Pertea M."/>
            <person name="Allen J."/>
            <person name="Nierman W.C."/>
            <person name="Taracha E.L.N."/>
            <person name="Salzberg S.L."/>
            <person name="White O.R."/>
            <person name="Fitzhugh H.A."/>
            <person name="Morzaria S."/>
            <person name="Venter J.C."/>
            <person name="Fraser C.M."/>
            <person name="Nene V."/>
        </authorList>
    </citation>
    <scope>NUCLEOTIDE SEQUENCE [LARGE SCALE GENOMIC DNA]</scope>
    <source>
        <strain evidence="2 3">Muguga</strain>
    </source>
</reference>
<evidence type="ECO:0000256" key="1">
    <source>
        <dbReference type="SAM" id="MobiDB-lite"/>
    </source>
</evidence>
<dbReference type="EMBL" id="AAGK01000006">
    <property type="protein sequence ID" value="EAN30709.1"/>
    <property type="molecule type" value="Genomic_DNA"/>
</dbReference>
<dbReference type="GeneID" id="3499804"/>
<dbReference type="InParanoid" id="Q4MYH3"/>
<feature type="compositionally biased region" description="Polar residues" evidence="1">
    <location>
        <begin position="235"/>
        <end position="266"/>
    </location>
</feature>
<dbReference type="InterPro" id="IPR011695">
    <property type="entry name" value="Tash_PEST_motif"/>
</dbReference>
<keyword evidence="3" id="KW-1185">Reference proteome</keyword>